<gene>
    <name evidence="2" type="ORF">HU200_009335</name>
</gene>
<dbReference type="OrthoDB" id="678723at2759"/>
<dbReference type="Gene3D" id="3.80.10.10">
    <property type="entry name" value="Ribonuclease Inhibitor"/>
    <property type="match status" value="1"/>
</dbReference>
<sequence>MSLYPLLVSSQGYDDVCFNIHITSSCEYGAVFQFDASGKEISEPENQRHHVPASCYGDVSIEIGNAPMLVFPQPPTLSDHHIEISGGIHNSLDSELTSDSTGYVYFVNNARRRTISSGWTGLDGLMAVYTKSMHVHDVSTSVIMPSSRWNSCSLSWCRVERCPNLDSVFSTTRHDSNQLEVIWASDLRIARCIWSKGLYGDPSFGNLQHLRLRSCPRLQFILPVWVASFPSLKTLHIIHCGDLTHVFVLDEKYPEKILLHGVPFPKLTTIHLHDLSKLQQICEVKMLAPALETIKIRGCFGLRRLPALQGREPGMKRPTVEMEKDVWDALEWDGLAAGHHPDLFEPPVHSRYYRQSRLLRGTVLRYVLAYILRLLIAETSMSFSSATQSPITILPLALPR</sequence>
<evidence type="ECO:0000313" key="3">
    <source>
        <dbReference type="Proteomes" id="UP000636709"/>
    </source>
</evidence>
<dbReference type="InterPro" id="IPR057135">
    <property type="entry name" value="At4g27190-like_LRR"/>
</dbReference>
<keyword evidence="3" id="KW-1185">Reference proteome</keyword>
<proteinExistence type="predicted"/>
<dbReference type="AlphaFoldDB" id="A0A835FJQ1"/>
<dbReference type="Proteomes" id="UP000636709">
    <property type="component" value="Unassembled WGS sequence"/>
</dbReference>
<dbReference type="PANTHER" id="PTHR33463:SF194">
    <property type="entry name" value="OS04G0431700 PROTEIN"/>
    <property type="match status" value="1"/>
</dbReference>
<dbReference type="Pfam" id="PF23247">
    <property type="entry name" value="LRR_RPS2"/>
    <property type="match status" value="1"/>
</dbReference>
<accession>A0A835FJQ1</accession>
<protein>
    <recommendedName>
        <fullName evidence="1">Disease resistance protein At4g27190-like leucine-rich repeats domain-containing protein</fullName>
    </recommendedName>
</protein>
<organism evidence="2 3">
    <name type="scientific">Digitaria exilis</name>
    <dbReference type="NCBI Taxonomy" id="1010633"/>
    <lineage>
        <taxon>Eukaryota</taxon>
        <taxon>Viridiplantae</taxon>
        <taxon>Streptophyta</taxon>
        <taxon>Embryophyta</taxon>
        <taxon>Tracheophyta</taxon>
        <taxon>Spermatophyta</taxon>
        <taxon>Magnoliopsida</taxon>
        <taxon>Liliopsida</taxon>
        <taxon>Poales</taxon>
        <taxon>Poaceae</taxon>
        <taxon>PACMAD clade</taxon>
        <taxon>Panicoideae</taxon>
        <taxon>Panicodae</taxon>
        <taxon>Paniceae</taxon>
        <taxon>Anthephorinae</taxon>
        <taxon>Digitaria</taxon>
    </lineage>
</organism>
<dbReference type="PANTHER" id="PTHR33463">
    <property type="entry name" value="NB-ARC DOMAIN-CONTAINING PROTEIN-RELATED"/>
    <property type="match status" value="1"/>
</dbReference>
<evidence type="ECO:0000259" key="1">
    <source>
        <dbReference type="Pfam" id="PF23247"/>
    </source>
</evidence>
<dbReference type="InterPro" id="IPR050905">
    <property type="entry name" value="Plant_NBS-LRR"/>
</dbReference>
<comment type="caution">
    <text evidence="2">The sequence shown here is derived from an EMBL/GenBank/DDBJ whole genome shotgun (WGS) entry which is preliminary data.</text>
</comment>
<dbReference type="SUPFAM" id="SSF52047">
    <property type="entry name" value="RNI-like"/>
    <property type="match status" value="1"/>
</dbReference>
<feature type="domain" description="Disease resistance protein At4g27190-like leucine-rich repeats" evidence="1">
    <location>
        <begin position="193"/>
        <end position="305"/>
    </location>
</feature>
<dbReference type="InterPro" id="IPR032675">
    <property type="entry name" value="LRR_dom_sf"/>
</dbReference>
<dbReference type="EMBL" id="JACEFO010000629">
    <property type="protein sequence ID" value="KAF8762560.1"/>
    <property type="molecule type" value="Genomic_DNA"/>
</dbReference>
<reference evidence="2" key="1">
    <citation type="submission" date="2020-07" db="EMBL/GenBank/DDBJ databases">
        <title>Genome sequence and genetic diversity analysis of an under-domesticated orphan crop, white fonio (Digitaria exilis).</title>
        <authorList>
            <person name="Bennetzen J.L."/>
            <person name="Chen S."/>
            <person name="Ma X."/>
            <person name="Wang X."/>
            <person name="Yssel A.E.J."/>
            <person name="Chaluvadi S.R."/>
            <person name="Johnson M."/>
            <person name="Gangashetty P."/>
            <person name="Hamidou F."/>
            <person name="Sanogo M.D."/>
            <person name="Zwaenepoel A."/>
            <person name="Wallace J."/>
            <person name="Van De Peer Y."/>
            <person name="Van Deynze A."/>
        </authorList>
    </citation>
    <scope>NUCLEOTIDE SEQUENCE</scope>
    <source>
        <tissue evidence="2">Leaves</tissue>
    </source>
</reference>
<name>A0A835FJQ1_9POAL</name>
<evidence type="ECO:0000313" key="2">
    <source>
        <dbReference type="EMBL" id="KAF8762560.1"/>
    </source>
</evidence>